<evidence type="ECO:0000256" key="2">
    <source>
        <dbReference type="ARBA" id="ARBA00022448"/>
    </source>
</evidence>
<proteinExistence type="inferred from homology"/>
<gene>
    <name evidence="9" type="ORF">Y5S_01860</name>
</gene>
<feature type="transmembrane region" description="Helical" evidence="7">
    <location>
        <begin position="98"/>
        <end position="123"/>
    </location>
</feature>
<dbReference type="Pfam" id="PF00528">
    <property type="entry name" value="BPD_transp_1"/>
    <property type="match status" value="1"/>
</dbReference>
<feature type="transmembrane region" description="Helical" evidence="7">
    <location>
        <begin position="225"/>
        <end position="246"/>
    </location>
</feature>
<dbReference type="PROSITE" id="PS50928">
    <property type="entry name" value="ABC_TM1"/>
    <property type="match status" value="1"/>
</dbReference>
<dbReference type="InterPro" id="IPR035906">
    <property type="entry name" value="MetI-like_sf"/>
</dbReference>
<evidence type="ECO:0000313" key="10">
    <source>
        <dbReference type="Proteomes" id="UP000029444"/>
    </source>
</evidence>
<dbReference type="PATRIC" id="fig|1177154.3.peg.1890"/>
<dbReference type="InterPro" id="IPR025966">
    <property type="entry name" value="OppC_N"/>
</dbReference>
<dbReference type="SUPFAM" id="SSF161098">
    <property type="entry name" value="MetI-like"/>
    <property type="match status" value="1"/>
</dbReference>
<evidence type="ECO:0000256" key="3">
    <source>
        <dbReference type="ARBA" id="ARBA00022475"/>
    </source>
</evidence>
<dbReference type="RefSeq" id="WP_052041500.1">
    <property type="nucleotide sequence ID" value="NZ_ARXV01000006.1"/>
</dbReference>
<reference evidence="9 10" key="1">
    <citation type="submission" date="2012-09" db="EMBL/GenBank/DDBJ databases">
        <title>Genome Sequence of alkane-degrading Bacterium Alcanivorax sp. 19-m-6.</title>
        <authorList>
            <person name="Lai Q."/>
            <person name="Shao Z."/>
        </authorList>
    </citation>
    <scope>NUCLEOTIDE SEQUENCE [LARGE SCALE GENOMIC DNA]</scope>
    <source>
        <strain evidence="9 10">19-m-6</strain>
    </source>
</reference>
<keyword evidence="2 7" id="KW-0813">Transport</keyword>
<keyword evidence="6 7" id="KW-0472">Membrane</keyword>
<name>A0A095SK39_9GAMM</name>
<dbReference type="EMBL" id="ARXV01000006">
    <property type="protein sequence ID" value="KGD64952.1"/>
    <property type="molecule type" value="Genomic_DNA"/>
</dbReference>
<keyword evidence="10" id="KW-1185">Reference proteome</keyword>
<keyword evidence="3" id="KW-1003">Cell membrane</keyword>
<feature type="transmembrane region" description="Helical" evidence="7">
    <location>
        <begin position="276"/>
        <end position="296"/>
    </location>
</feature>
<dbReference type="AlphaFoldDB" id="A0A095SK39"/>
<dbReference type="GO" id="GO:0055085">
    <property type="term" value="P:transmembrane transport"/>
    <property type="evidence" value="ECO:0007669"/>
    <property type="project" value="InterPro"/>
</dbReference>
<dbReference type="Pfam" id="PF12911">
    <property type="entry name" value="OppC_N"/>
    <property type="match status" value="1"/>
</dbReference>
<comment type="caution">
    <text evidence="9">The sequence shown here is derived from an EMBL/GenBank/DDBJ whole genome shotgun (WGS) entry which is preliminary data.</text>
</comment>
<evidence type="ECO:0000259" key="8">
    <source>
        <dbReference type="PROSITE" id="PS50928"/>
    </source>
</evidence>
<comment type="subcellular location">
    <subcellularLocation>
        <location evidence="1 7">Cell membrane</location>
        <topology evidence="1 7">Multi-pass membrane protein</topology>
    </subcellularLocation>
</comment>
<evidence type="ECO:0000256" key="4">
    <source>
        <dbReference type="ARBA" id="ARBA00022692"/>
    </source>
</evidence>
<dbReference type="CDD" id="cd06261">
    <property type="entry name" value="TM_PBP2"/>
    <property type="match status" value="1"/>
</dbReference>
<accession>A0A095SK39</accession>
<dbReference type="InterPro" id="IPR050366">
    <property type="entry name" value="BP-dependent_transpt_permease"/>
</dbReference>
<keyword evidence="5 7" id="KW-1133">Transmembrane helix</keyword>
<feature type="transmembrane region" description="Helical" evidence="7">
    <location>
        <begin position="35"/>
        <end position="55"/>
    </location>
</feature>
<dbReference type="InterPro" id="IPR000515">
    <property type="entry name" value="MetI-like"/>
</dbReference>
<feature type="domain" description="ABC transmembrane type-1" evidence="8">
    <location>
        <begin position="98"/>
        <end position="290"/>
    </location>
</feature>
<evidence type="ECO:0000256" key="6">
    <source>
        <dbReference type="ARBA" id="ARBA00023136"/>
    </source>
</evidence>
<dbReference type="STRING" id="1177154.Y5S_01860"/>
<dbReference type="PANTHER" id="PTHR43386">
    <property type="entry name" value="OLIGOPEPTIDE TRANSPORT SYSTEM PERMEASE PROTEIN APPC"/>
    <property type="match status" value="1"/>
</dbReference>
<dbReference type="eggNOG" id="COG1173">
    <property type="taxonomic scope" value="Bacteria"/>
</dbReference>
<dbReference type="Gene3D" id="1.10.3720.10">
    <property type="entry name" value="MetI-like"/>
    <property type="match status" value="1"/>
</dbReference>
<keyword evidence="4 7" id="KW-0812">Transmembrane</keyword>
<evidence type="ECO:0000256" key="7">
    <source>
        <dbReference type="RuleBase" id="RU363032"/>
    </source>
</evidence>
<comment type="similarity">
    <text evidence="7">Belongs to the binding-protein-dependent transport system permease family.</text>
</comment>
<evidence type="ECO:0000256" key="5">
    <source>
        <dbReference type="ARBA" id="ARBA00022989"/>
    </source>
</evidence>
<sequence length="317" mass="34102">MKNTGVSIPTVNRRAAATGFLETLFDVFRVRPSFAVGYAIVFLSIAVAILAPWLAPYDPIQTNGSMALRPPSAEHWFGTDAVGMDIFSRTLYAPRVDITIALFGTTISALIGSLLGAWVGYFSNTRSLNSKIGFVVMRIADVMQSFPVFVFAIALVASLGQSMSSVVAAIAFVNTPIYLRLMRSQVVVIRERLFVQAAIVAGISELKIIIRHILPNAMGPIMAQFSVNIAWSILLTAGLSFIGAGVRPPTPELGSMIAGGFQNIVTGQWWPSVIPGSVLAVIVSGFTLVGASIETLTNKDKMKKLSLDIAMHKRGER</sequence>
<dbReference type="Proteomes" id="UP000029444">
    <property type="component" value="Unassembled WGS sequence"/>
</dbReference>
<feature type="transmembrane region" description="Helical" evidence="7">
    <location>
        <begin position="135"/>
        <end position="157"/>
    </location>
</feature>
<protein>
    <submittedName>
        <fullName evidence="9">Dipeptide transport system permease</fullName>
    </submittedName>
</protein>
<dbReference type="PANTHER" id="PTHR43386:SF1">
    <property type="entry name" value="D,D-DIPEPTIDE TRANSPORT SYSTEM PERMEASE PROTEIN DDPC-RELATED"/>
    <property type="match status" value="1"/>
</dbReference>
<evidence type="ECO:0000256" key="1">
    <source>
        <dbReference type="ARBA" id="ARBA00004651"/>
    </source>
</evidence>
<dbReference type="GO" id="GO:0005886">
    <property type="term" value="C:plasma membrane"/>
    <property type="evidence" value="ECO:0007669"/>
    <property type="project" value="UniProtKB-SubCell"/>
</dbReference>
<evidence type="ECO:0000313" key="9">
    <source>
        <dbReference type="EMBL" id="KGD64952.1"/>
    </source>
</evidence>
<feature type="transmembrane region" description="Helical" evidence="7">
    <location>
        <begin position="163"/>
        <end position="181"/>
    </location>
</feature>
<organism evidence="9 10">
    <name type="scientific">Alcanivorax nanhaiticus</name>
    <dbReference type="NCBI Taxonomy" id="1177154"/>
    <lineage>
        <taxon>Bacteria</taxon>
        <taxon>Pseudomonadati</taxon>
        <taxon>Pseudomonadota</taxon>
        <taxon>Gammaproteobacteria</taxon>
        <taxon>Oceanospirillales</taxon>
        <taxon>Alcanivoracaceae</taxon>
        <taxon>Alcanivorax</taxon>
    </lineage>
</organism>
<dbReference type="OrthoDB" id="9805884at2"/>